<evidence type="ECO:0000313" key="3">
    <source>
        <dbReference type="Proteomes" id="UP000008177"/>
    </source>
</evidence>
<protein>
    <submittedName>
        <fullName evidence="2">Uncharacterized protein</fullName>
    </submittedName>
</protein>
<feature type="compositionally biased region" description="Polar residues" evidence="1">
    <location>
        <begin position="1"/>
        <end position="17"/>
    </location>
</feature>
<dbReference type="InParanoid" id="G2YE70"/>
<dbReference type="EMBL" id="FQ790322">
    <property type="protein sequence ID" value="CCD50068.1"/>
    <property type="molecule type" value="Genomic_DNA"/>
</dbReference>
<proteinExistence type="predicted"/>
<evidence type="ECO:0000313" key="2">
    <source>
        <dbReference type="EMBL" id="CCD50068.1"/>
    </source>
</evidence>
<evidence type="ECO:0000256" key="1">
    <source>
        <dbReference type="SAM" id="MobiDB-lite"/>
    </source>
</evidence>
<gene>
    <name evidence="2" type="ORF">BofuT4_P093400.1</name>
</gene>
<dbReference type="AlphaFoldDB" id="G2YE70"/>
<organism evidence="2 3">
    <name type="scientific">Botryotinia fuckeliana (strain T4)</name>
    <name type="common">Noble rot fungus</name>
    <name type="synonym">Botrytis cinerea</name>
    <dbReference type="NCBI Taxonomy" id="999810"/>
    <lineage>
        <taxon>Eukaryota</taxon>
        <taxon>Fungi</taxon>
        <taxon>Dikarya</taxon>
        <taxon>Ascomycota</taxon>
        <taxon>Pezizomycotina</taxon>
        <taxon>Leotiomycetes</taxon>
        <taxon>Helotiales</taxon>
        <taxon>Sclerotiniaceae</taxon>
        <taxon>Botrytis</taxon>
    </lineage>
</organism>
<feature type="region of interest" description="Disordered" evidence="1">
    <location>
        <begin position="1"/>
        <end position="20"/>
    </location>
</feature>
<name>G2YE70_BOTF4</name>
<reference evidence="3" key="1">
    <citation type="journal article" date="2011" name="PLoS Genet.">
        <title>Genomic analysis of the necrotrophic fungal pathogens Sclerotinia sclerotiorum and Botrytis cinerea.</title>
        <authorList>
            <person name="Amselem J."/>
            <person name="Cuomo C.A."/>
            <person name="van Kan J.A."/>
            <person name="Viaud M."/>
            <person name="Benito E.P."/>
            <person name="Couloux A."/>
            <person name="Coutinho P.M."/>
            <person name="de Vries R.P."/>
            <person name="Dyer P.S."/>
            <person name="Fillinger S."/>
            <person name="Fournier E."/>
            <person name="Gout L."/>
            <person name="Hahn M."/>
            <person name="Kohn L."/>
            <person name="Lapalu N."/>
            <person name="Plummer K.M."/>
            <person name="Pradier J.M."/>
            <person name="Quevillon E."/>
            <person name="Sharon A."/>
            <person name="Simon A."/>
            <person name="ten Have A."/>
            <person name="Tudzynski B."/>
            <person name="Tudzynski P."/>
            <person name="Wincker P."/>
            <person name="Andrew M."/>
            <person name="Anthouard V."/>
            <person name="Beever R.E."/>
            <person name="Beffa R."/>
            <person name="Benoit I."/>
            <person name="Bouzid O."/>
            <person name="Brault B."/>
            <person name="Chen Z."/>
            <person name="Choquer M."/>
            <person name="Collemare J."/>
            <person name="Cotton P."/>
            <person name="Danchin E.G."/>
            <person name="Da Silva C."/>
            <person name="Gautier A."/>
            <person name="Giraud C."/>
            <person name="Giraud T."/>
            <person name="Gonzalez C."/>
            <person name="Grossetete S."/>
            <person name="Guldener U."/>
            <person name="Henrissat B."/>
            <person name="Howlett B.J."/>
            <person name="Kodira C."/>
            <person name="Kretschmer M."/>
            <person name="Lappartient A."/>
            <person name="Leroch M."/>
            <person name="Levis C."/>
            <person name="Mauceli E."/>
            <person name="Neuveglise C."/>
            <person name="Oeser B."/>
            <person name="Pearson M."/>
            <person name="Poulain J."/>
            <person name="Poussereau N."/>
            <person name="Quesneville H."/>
            <person name="Rascle C."/>
            <person name="Schumacher J."/>
            <person name="Segurens B."/>
            <person name="Sexton A."/>
            <person name="Silva E."/>
            <person name="Sirven C."/>
            <person name="Soanes D.M."/>
            <person name="Talbot N.J."/>
            <person name="Templeton M."/>
            <person name="Yandava C."/>
            <person name="Yarden O."/>
            <person name="Zeng Q."/>
            <person name="Rollins J.A."/>
            <person name="Lebrun M.H."/>
            <person name="Dickman M."/>
        </authorList>
    </citation>
    <scope>NUCLEOTIDE SEQUENCE [LARGE SCALE GENOMIC DNA]</scope>
    <source>
        <strain evidence="3">T4</strain>
    </source>
</reference>
<accession>G2YE70</accession>
<sequence length="161" mass="17853">MVSNIATISGRTTSQAPEKSDNDKGFQMIYLDFGGYAEIVGEWAHFLFVNVLLSILKIKLLSDGQDEHVNTVKLLLIHHYHGPTAIATFPTEPFHRYSIQVTTSPDGVHLSPGRIVSMIPPFISLVLQRKNPGYCDACRKQSLLSSFSPLGVFTPAQEPRK</sequence>
<dbReference type="HOGENOM" id="CLU_1643444_0_0_1"/>
<dbReference type="Proteomes" id="UP000008177">
    <property type="component" value="Unplaced contigs"/>
</dbReference>